<sequence>MPLQCTHLTEPCITIQGMWRQCKTSHITLVFILCQAKALCSDMLNECHSTALGRRHTNLTFAHEPTIKTPNQDLYVDELMDKNKLDMHHQSPAQMRKEWSGLGI</sequence>
<name>A0A5B7DAF5_PORTR</name>
<proteinExistence type="predicted"/>
<organism evidence="1 2">
    <name type="scientific">Portunus trituberculatus</name>
    <name type="common">Swimming crab</name>
    <name type="synonym">Neptunus trituberculatus</name>
    <dbReference type="NCBI Taxonomy" id="210409"/>
    <lineage>
        <taxon>Eukaryota</taxon>
        <taxon>Metazoa</taxon>
        <taxon>Ecdysozoa</taxon>
        <taxon>Arthropoda</taxon>
        <taxon>Crustacea</taxon>
        <taxon>Multicrustacea</taxon>
        <taxon>Malacostraca</taxon>
        <taxon>Eumalacostraca</taxon>
        <taxon>Eucarida</taxon>
        <taxon>Decapoda</taxon>
        <taxon>Pleocyemata</taxon>
        <taxon>Brachyura</taxon>
        <taxon>Eubrachyura</taxon>
        <taxon>Portunoidea</taxon>
        <taxon>Portunidae</taxon>
        <taxon>Portuninae</taxon>
        <taxon>Portunus</taxon>
    </lineage>
</organism>
<dbReference type="AlphaFoldDB" id="A0A5B7DAF5"/>
<accession>A0A5B7DAF5</accession>
<comment type="caution">
    <text evidence="1">The sequence shown here is derived from an EMBL/GenBank/DDBJ whole genome shotgun (WGS) entry which is preliminary data.</text>
</comment>
<keyword evidence="2" id="KW-1185">Reference proteome</keyword>
<reference evidence="1 2" key="1">
    <citation type="submission" date="2019-05" db="EMBL/GenBank/DDBJ databases">
        <title>Another draft genome of Portunus trituberculatus and its Hox gene families provides insights of decapod evolution.</title>
        <authorList>
            <person name="Jeong J.-H."/>
            <person name="Song I."/>
            <person name="Kim S."/>
            <person name="Choi T."/>
            <person name="Kim D."/>
            <person name="Ryu S."/>
            <person name="Kim W."/>
        </authorList>
    </citation>
    <scope>NUCLEOTIDE SEQUENCE [LARGE SCALE GENOMIC DNA]</scope>
    <source>
        <tissue evidence="1">Muscle</tissue>
    </source>
</reference>
<dbReference type="Proteomes" id="UP000324222">
    <property type="component" value="Unassembled WGS sequence"/>
</dbReference>
<evidence type="ECO:0000313" key="2">
    <source>
        <dbReference type="Proteomes" id="UP000324222"/>
    </source>
</evidence>
<evidence type="ECO:0000313" key="1">
    <source>
        <dbReference type="EMBL" id="MPC18146.1"/>
    </source>
</evidence>
<dbReference type="EMBL" id="VSRR010000651">
    <property type="protein sequence ID" value="MPC18146.1"/>
    <property type="molecule type" value="Genomic_DNA"/>
</dbReference>
<protein>
    <submittedName>
        <fullName evidence="1">Uncharacterized protein</fullName>
    </submittedName>
</protein>
<gene>
    <name evidence="1" type="ORF">E2C01_011021</name>
</gene>